<accession>A0ACD5V367</accession>
<organism evidence="1 2">
    <name type="scientific">Avena sativa</name>
    <name type="common">Oat</name>
    <dbReference type="NCBI Taxonomy" id="4498"/>
    <lineage>
        <taxon>Eukaryota</taxon>
        <taxon>Viridiplantae</taxon>
        <taxon>Streptophyta</taxon>
        <taxon>Embryophyta</taxon>
        <taxon>Tracheophyta</taxon>
        <taxon>Spermatophyta</taxon>
        <taxon>Magnoliopsida</taxon>
        <taxon>Liliopsida</taxon>
        <taxon>Poales</taxon>
        <taxon>Poaceae</taxon>
        <taxon>BOP clade</taxon>
        <taxon>Pooideae</taxon>
        <taxon>Poodae</taxon>
        <taxon>Poeae</taxon>
        <taxon>Poeae Chloroplast Group 1 (Aveneae type)</taxon>
        <taxon>Aveninae</taxon>
        <taxon>Avena</taxon>
    </lineage>
</organism>
<reference evidence="1" key="2">
    <citation type="submission" date="2025-09" db="UniProtKB">
        <authorList>
            <consortium name="EnsemblPlants"/>
        </authorList>
    </citation>
    <scope>IDENTIFICATION</scope>
</reference>
<dbReference type="EnsemblPlants" id="AVESA.00010b.r2.2DG0357630.1">
    <property type="protein sequence ID" value="AVESA.00010b.r2.2DG0357630.1.CDS"/>
    <property type="gene ID" value="AVESA.00010b.r2.2DG0357630"/>
</dbReference>
<dbReference type="Proteomes" id="UP001732700">
    <property type="component" value="Chromosome 2D"/>
</dbReference>
<evidence type="ECO:0000313" key="2">
    <source>
        <dbReference type="Proteomes" id="UP001732700"/>
    </source>
</evidence>
<reference evidence="1" key="1">
    <citation type="submission" date="2021-05" db="EMBL/GenBank/DDBJ databases">
        <authorList>
            <person name="Scholz U."/>
            <person name="Mascher M."/>
            <person name="Fiebig A."/>
        </authorList>
    </citation>
    <scope>NUCLEOTIDE SEQUENCE [LARGE SCALE GENOMIC DNA]</scope>
</reference>
<evidence type="ECO:0000313" key="1">
    <source>
        <dbReference type="EnsemblPlants" id="AVESA.00010b.r2.2DG0357630.1.CDS"/>
    </source>
</evidence>
<sequence length="544" mass="63511">MASSSATTATPQRVCSFEPSPWKDFFVQYEPEPLQIAEECMRVKADKLKVDIRMLFQTLGSAVEEKMTLCDTLRHLGIDHLFEDEINMAINEIHKSDFKSGSLHEVALHFRLLREHGHWVSPDVFNKFKGIDGSFTNDIINEPRGLLSLYNAAYLSVHAEPELDESISLAKYHLELMRGNLKYPLSEQVKRSLEIPYPRTLKRIDVKSYIAEYNQEEAWNPSVLELAKLDFNLLQYLHQRELKEFCRWGNDLYEEIDLNYSRNRIVECYFWSHTVHYEQQYGQARIVLAKIFVIATLLDDTFDMHATLEEGRQLNEAIQRWDESAILLLPNYLKKYYVRLMKTFTEIEDELKLDYKYRVAYCREAFQTLCKHYQQESEWFHSSYIPSFEDHQKNALMSSGIPLLSVSSLVGMGDKATKEAFKWAIGCTDAVKACSIVGRLMNDMTAFKHGKNKMDVACSVDSYIKQYHVTSEVAMTMLDHVVQDAWKTSNQARFDHRALLPQVNQVISITKSMAFMYHHKRDLYTFSRMIQEKIRQQFIQPISL</sequence>
<proteinExistence type="predicted"/>
<protein>
    <submittedName>
        <fullName evidence="1">Uncharacterized protein</fullName>
    </submittedName>
</protein>
<name>A0ACD5V367_AVESA</name>
<keyword evidence="2" id="KW-1185">Reference proteome</keyword>